<evidence type="ECO:0000313" key="3">
    <source>
        <dbReference type="Proteomes" id="UP001396334"/>
    </source>
</evidence>
<keyword evidence="1" id="KW-0812">Transmembrane</keyword>
<evidence type="ECO:0008006" key="4">
    <source>
        <dbReference type="Google" id="ProtNLM"/>
    </source>
</evidence>
<feature type="transmembrane region" description="Helical" evidence="1">
    <location>
        <begin position="75"/>
        <end position="100"/>
    </location>
</feature>
<keyword evidence="3" id="KW-1185">Reference proteome</keyword>
<keyword evidence="1" id="KW-1133">Transmembrane helix</keyword>
<dbReference type="Proteomes" id="UP001396334">
    <property type="component" value="Unassembled WGS sequence"/>
</dbReference>
<evidence type="ECO:0000313" key="2">
    <source>
        <dbReference type="EMBL" id="KAK9044696.1"/>
    </source>
</evidence>
<evidence type="ECO:0000256" key="1">
    <source>
        <dbReference type="SAM" id="Phobius"/>
    </source>
</evidence>
<sequence>MSKTHQANLYLHLPFARNGCETISVSLSLPRIIQFFSCATVHPVVRVIRAVWVLQHRLISFVPRVAAYSSASFRTVVMLSTLWVVLCVVVFSSGTVVAIVGTPPSPLKLPLPSLAAIAIKEGFCKH</sequence>
<proteinExistence type="predicted"/>
<accession>A0ABR2U4P1</accession>
<organism evidence="2 3">
    <name type="scientific">Hibiscus sabdariffa</name>
    <name type="common">roselle</name>
    <dbReference type="NCBI Taxonomy" id="183260"/>
    <lineage>
        <taxon>Eukaryota</taxon>
        <taxon>Viridiplantae</taxon>
        <taxon>Streptophyta</taxon>
        <taxon>Embryophyta</taxon>
        <taxon>Tracheophyta</taxon>
        <taxon>Spermatophyta</taxon>
        <taxon>Magnoliopsida</taxon>
        <taxon>eudicotyledons</taxon>
        <taxon>Gunneridae</taxon>
        <taxon>Pentapetalae</taxon>
        <taxon>rosids</taxon>
        <taxon>malvids</taxon>
        <taxon>Malvales</taxon>
        <taxon>Malvaceae</taxon>
        <taxon>Malvoideae</taxon>
        <taxon>Hibiscus</taxon>
    </lineage>
</organism>
<keyword evidence="1" id="KW-0472">Membrane</keyword>
<comment type="caution">
    <text evidence="2">The sequence shown here is derived from an EMBL/GenBank/DDBJ whole genome shotgun (WGS) entry which is preliminary data.</text>
</comment>
<reference evidence="2 3" key="1">
    <citation type="journal article" date="2024" name="G3 (Bethesda)">
        <title>Genome assembly of Hibiscus sabdariffa L. provides insights into metabolisms of medicinal natural products.</title>
        <authorList>
            <person name="Kim T."/>
        </authorList>
    </citation>
    <scope>NUCLEOTIDE SEQUENCE [LARGE SCALE GENOMIC DNA]</scope>
    <source>
        <strain evidence="2">TK-2024</strain>
        <tissue evidence="2">Old leaves</tissue>
    </source>
</reference>
<name>A0ABR2U4P1_9ROSI</name>
<protein>
    <recommendedName>
        <fullName evidence="4">Transmembrane protein</fullName>
    </recommendedName>
</protein>
<gene>
    <name evidence="2" type="ORF">V6N11_058590</name>
</gene>
<dbReference type="EMBL" id="JBBPBN010000002">
    <property type="protein sequence ID" value="KAK9044696.1"/>
    <property type="molecule type" value="Genomic_DNA"/>
</dbReference>